<evidence type="ECO:0000256" key="1">
    <source>
        <dbReference type="ARBA" id="ARBA00022670"/>
    </source>
</evidence>
<evidence type="ECO:0000256" key="4">
    <source>
        <dbReference type="ARBA" id="ARBA00022997"/>
    </source>
</evidence>
<keyword evidence="3 7" id="KW-0378">Hydrolase</keyword>
<organism evidence="10 11">
    <name type="scientific">Salinicola acroporae</name>
    <dbReference type="NCBI Taxonomy" id="1541440"/>
    <lineage>
        <taxon>Bacteria</taxon>
        <taxon>Pseudomonadati</taxon>
        <taxon>Pseudomonadota</taxon>
        <taxon>Gammaproteobacteria</taxon>
        <taxon>Oceanospirillales</taxon>
        <taxon>Halomonadaceae</taxon>
        <taxon>Salinicola</taxon>
    </lineage>
</organism>
<dbReference type="InterPro" id="IPR029149">
    <property type="entry name" value="Creatin/AminoP/Spt16_N"/>
</dbReference>
<evidence type="ECO:0000259" key="9">
    <source>
        <dbReference type="Pfam" id="PF21216"/>
    </source>
</evidence>
<reference evidence="10" key="1">
    <citation type="journal article" date="2015" name="Antonie Van Leeuwenhoek">
        <title>Comparative 16S rRNA signatures and multilocus sequence analysis for the genus Salinicola and description of Salinicola acroporae sp. nov., isolated from coral Acropora digitifera.</title>
        <authorList>
            <person name="Lepcha R.T."/>
            <person name="Poddar A."/>
            <person name="Schumann P."/>
            <person name="Das S.K."/>
        </authorList>
    </citation>
    <scope>NUCLEOTIDE SEQUENCE</scope>
    <source>
        <strain evidence="10">S4-41</strain>
    </source>
</reference>
<feature type="binding site" evidence="7">
    <location>
        <position position="423"/>
    </location>
    <ligand>
        <name>Mn(2+)</name>
        <dbReference type="ChEBI" id="CHEBI:29035"/>
        <label>1</label>
    </ligand>
</feature>
<dbReference type="PANTHER" id="PTHR43226:SF8">
    <property type="entry name" value="XAA-PRO DIPEPTIDASE"/>
    <property type="match status" value="1"/>
</dbReference>
<dbReference type="Gene3D" id="3.90.230.10">
    <property type="entry name" value="Creatinase/methionine aminopeptidase superfamily"/>
    <property type="match status" value="1"/>
</dbReference>
<dbReference type="EC" id="3.4.13.9" evidence="7"/>
<feature type="domain" description="Xaa-Pro dipeptidase N-terminal" evidence="9">
    <location>
        <begin position="13"/>
        <end position="155"/>
    </location>
</feature>
<dbReference type="InterPro" id="IPR048819">
    <property type="entry name" value="PepQ_N"/>
</dbReference>
<feature type="binding site" evidence="7">
    <location>
        <position position="246"/>
    </location>
    <ligand>
        <name>Mn(2+)</name>
        <dbReference type="ChEBI" id="CHEBI:29035"/>
        <label>2</label>
    </ligand>
</feature>
<comment type="catalytic activity">
    <reaction evidence="7">
        <text>Xaa-L-Pro dipeptide + H2O = an L-alpha-amino acid + L-proline</text>
        <dbReference type="Rhea" id="RHEA:76407"/>
        <dbReference type="ChEBI" id="CHEBI:15377"/>
        <dbReference type="ChEBI" id="CHEBI:59869"/>
        <dbReference type="ChEBI" id="CHEBI:60039"/>
        <dbReference type="ChEBI" id="CHEBI:195196"/>
        <dbReference type="EC" id="3.4.13.9"/>
    </reaction>
</comment>
<keyword evidence="6 7" id="KW-0464">Manganese</keyword>
<comment type="similarity">
    <text evidence="7">Belongs to the peptidase M24B family. Bacterial-type prolidase subfamily.</text>
</comment>
<dbReference type="InterPro" id="IPR036005">
    <property type="entry name" value="Creatinase/aminopeptidase-like"/>
</dbReference>
<comment type="caution">
    <text evidence="10">The sequence shown here is derived from an EMBL/GenBank/DDBJ whole genome shotgun (WGS) entry which is preliminary data.</text>
</comment>
<dbReference type="PROSITE" id="PS00491">
    <property type="entry name" value="PROLINE_PEPTIDASE"/>
    <property type="match status" value="1"/>
</dbReference>
<feature type="domain" description="Peptidase M24" evidence="8">
    <location>
        <begin position="173"/>
        <end position="430"/>
    </location>
</feature>
<keyword evidence="11" id="KW-1185">Reference proteome</keyword>
<name>A0ABT6I650_9GAMM</name>
<proteinExistence type="inferred from homology"/>
<dbReference type="NCBIfam" id="NF010133">
    <property type="entry name" value="PRK13607.1"/>
    <property type="match status" value="1"/>
</dbReference>
<dbReference type="PANTHER" id="PTHR43226">
    <property type="entry name" value="XAA-PRO AMINOPEPTIDASE 3"/>
    <property type="match status" value="1"/>
</dbReference>
<gene>
    <name evidence="7" type="primary">pepQ</name>
    <name evidence="10" type="ORF">CUR86_12500</name>
</gene>
<reference evidence="10" key="2">
    <citation type="submission" date="2017-11" db="EMBL/GenBank/DDBJ databases">
        <authorList>
            <person name="Das S.K."/>
        </authorList>
    </citation>
    <scope>NUCLEOTIDE SEQUENCE</scope>
    <source>
        <strain evidence="10">S4-41</strain>
    </source>
</reference>
<accession>A0ABT6I650</accession>
<feature type="binding site" evidence="7">
    <location>
        <position position="384"/>
    </location>
    <ligand>
        <name>Mn(2+)</name>
        <dbReference type="ChEBI" id="CHEBI:29035"/>
        <label>1</label>
    </ligand>
</feature>
<feature type="binding site" evidence="7">
    <location>
        <position position="423"/>
    </location>
    <ligand>
        <name>Mn(2+)</name>
        <dbReference type="ChEBI" id="CHEBI:29035"/>
        <label>2</label>
    </ligand>
</feature>
<keyword evidence="2 7" id="KW-0479">Metal-binding</keyword>
<dbReference type="InterPro" id="IPR000994">
    <property type="entry name" value="Pept_M24"/>
</dbReference>
<dbReference type="Proteomes" id="UP001162135">
    <property type="component" value="Unassembled WGS sequence"/>
</dbReference>
<dbReference type="SUPFAM" id="SSF55920">
    <property type="entry name" value="Creatinase/aminopeptidase"/>
    <property type="match status" value="1"/>
</dbReference>
<comment type="function">
    <text evidence="7">Splits dipeptides with a prolyl residue in the C-terminal position.</text>
</comment>
<feature type="binding site" evidence="7">
    <location>
        <position position="339"/>
    </location>
    <ligand>
        <name>Mn(2+)</name>
        <dbReference type="ChEBI" id="CHEBI:29035"/>
        <label>1</label>
    </ligand>
</feature>
<dbReference type="InterPro" id="IPR052433">
    <property type="entry name" value="X-Pro_dipept-like"/>
</dbReference>
<keyword evidence="4 7" id="KW-0224">Dipeptidase</keyword>
<dbReference type="RefSeq" id="WP_110716368.1">
    <property type="nucleotide sequence ID" value="NZ_PGFS01000001.1"/>
</dbReference>
<evidence type="ECO:0000256" key="6">
    <source>
        <dbReference type="ARBA" id="ARBA00023211"/>
    </source>
</evidence>
<keyword evidence="1 7" id="KW-0645">Protease</keyword>
<dbReference type="EMBL" id="PGFS01000001">
    <property type="protein sequence ID" value="MDH4573183.1"/>
    <property type="molecule type" value="Genomic_DNA"/>
</dbReference>
<dbReference type="HAMAP" id="MF_01279">
    <property type="entry name" value="X_Pro_dipeptid"/>
    <property type="match status" value="1"/>
</dbReference>
<feature type="binding site" evidence="7">
    <location>
        <position position="257"/>
    </location>
    <ligand>
        <name>Mn(2+)</name>
        <dbReference type="ChEBI" id="CHEBI:29035"/>
        <label>1</label>
    </ligand>
</feature>
<evidence type="ECO:0000256" key="7">
    <source>
        <dbReference type="HAMAP-Rule" id="MF_01279"/>
    </source>
</evidence>
<evidence type="ECO:0000259" key="8">
    <source>
        <dbReference type="Pfam" id="PF00557"/>
    </source>
</evidence>
<evidence type="ECO:0000313" key="10">
    <source>
        <dbReference type="EMBL" id="MDH4573183.1"/>
    </source>
</evidence>
<dbReference type="Gene3D" id="3.40.350.10">
    <property type="entry name" value="Creatinase/prolidase N-terminal domain"/>
    <property type="match status" value="1"/>
</dbReference>
<dbReference type="InterPro" id="IPR022846">
    <property type="entry name" value="X_Pro_dipept"/>
</dbReference>
<feature type="binding site" evidence="7">
    <location>
        <position position="257"/>
    </location>
    <ligand>
        <name>Mn(2+)</name>
        <dbReference type="ChEBI" id="CHEBI:29035"/>
        <label>2</label>
    </ligand>
</feature>
<comment type="cofactor">
    <cofactor evidence="7">
        <name>Mn(2+)</name>
        <dbReference type="ChEBI" id="CHEBI:29035"/>
    </cofactor>
    <text evidence="7">Binds 2 manganese ions per subunit.</text>
</comment>
<dbReference type="Pfam" id="PF21216">
    <property type="entry name" value="PepQ_N"/>
    <property type="match status" value="1"/>
</dbReference>
<dbReference type="Pfam" id="PF00557">
    <property type="entry name" value="Peptidase_M24"/>
    <property type="match status" value="1"/>
</dbReference>
<evidence type="ECO:0000256" key="3">
    <source>
        <dbReference type="ARBA" id="ARBA00022801"/>
    </source>
</evidence>
<keyword evidence="5 7" id="KW-0482">Metalloprotease</keyword>
<sequence length="445" mass="48996">MSSQTASAETRQRAHLERLEAAYANILATQGFDAVLIYSGHAGVHFADDQETSFRSYGHFVHWTGASHHQHDWLLIQPGSKPRWYYYAPADFWHLSTPAPTGVLAQMMTLEPLRDTGWPPPRQISARRLAVIGNLDASAMPLGAELNPPALLAALDDLRMRKDDHERHCLFVANQWALAGHEAARAAFADGAGELDVQLAYLAATRQRESQLPYQNIIGINHHAGTLHYQHYDLEAPDVPRSLLVDAGHAHAGYAADITRTWASAHADPLFERLVEGVIDYQQRLIARLSPGLAFVDLHREMHRHLAELLVETRLVTVSAEAAIACGLTRAFCPHGLGHSLGIQVHDVAGRQSDDRGTSLPPPAEDPALRLTRTLDTGMVVTIEPGLYVIPMLLEPFRHGAQRDAVDWSAIDRLQDHGGIRIEDNVIITADGHDNLTQGKPVVEG</sequence>
<dbReference type="InterPro" id="IPR001131">
    <property type="entry name" value="Peptidase_M24B_aminopep-P_CS"/>
</dbReference>
<evidence type="ECO:0000256" key="5">
    <source>
        <dbReference type="ARBA" id="ARBA00023049"/>
    </source>
</evidence>
<evidence type="ECO:0000256" key="2">
    <source>
        <dbReference type="ARBA" id="ARBA00022723"/>
    </source>
</evidence>
<protein>
    <recommendedName>
        <fullName evidence="7">Xaa-Pro dipeptidase</fullName>
        <shortName evidence="7">X-Pro dipeptidase</shortName>
        <ecNumber evidence="7">3.4.13.9</ecNumber>
    </recommendedName>
    <alternativeName>
        <fullName evidence="7">Imidodipeptidase</fullName>
    </alternativeName>
    <alternativeName>
        <fullName evidence="7">Proline dipeptidase</fullName>
        <shortName evidence="7">Prolidase</shortName>
    </alternativeName>
</protein>
<evidence type="ECO:0000313" key="11">
    <source>
        <dbReference type="Proteomes" id="UP001162135"/>
    </source>
</evidence>